<evidence type="ECO:0000313" key="1">
    <source>
        <dbReference type="EMBL" id="KAK3862974.1"/>
    </source>
</evidence>
<name>A0AAE1K3D2_PETCI</name>
<dbReference type="EMBL" id="JAWQEG010004109">
    <property type="protein sequence ID" value="KAK3862974.1"/>
    <property type="molecule type" value="Genomic_DNA"/>
</dbReference>
<keyword evidence="2" id="KW-1185">Reference proteome</keyword>
<comment type="caution">
    <text evidence="1">The sequence shown here is derived from an EMBL/GenBank/DDBJ whole genome shotgun (WGS) entry which is preliminary data.</text>
</comment>
<protein>
    <submittedName>
        <fullName evidence="1">Uncharacterized protein</fullName>
    </submittedName>
</protein>
<reference evidence="1" key="1">
    <citation type="submission" date="2023-10" db="EMBL/GenBank/DDBJ databases">
        <title>Genome assemblies of two species of porcelain crab, Petrolisthes cinctipes and Petrolisthes manimaculis (Anomura: Porcellanidae).</title>
        <authorList>
            <person name="Angst P."/>
        </authorList>
    </citation>
    <scope>NUCLEOTIDE SEQUENCE</scope>
    <source>
        <strain evidence="1">PB745_01</strain>
        <tissue evidence="1">Gill</tissue>
    </source>
</reference>
<dbReference type="Proteomes" id="UP001286313">
    <property type="component" value="Unassembled WGS sequence"/>
</dbReference>
<accession>A0AAE1K3D2</accession>
<evidence type="ECO:0000313" key="2">
    <source>
        <dbReference type="Proteomes" id="UP001286313"/>
    </source>
</evidence>
<dbReference type="AlphaFoldDB" id="A0AAE1K3D2"/>
<organism evidence="1 2">
    <name type="scientific">Petrolisthes cinctipes</name>
    <name type="common">Flat porcelain crab</name>
    <dbReference type="NCBI Taxonomy" id="88211"/>
    <lineage>
        <taxon>Eukaryota</taxon>
        <taxon>Metazoa</taxon>
        <taxon>Ecdysozoa</taxon>
        <taxon>Arthropoda</taxon>
        <taxon>Crustacea</taxon>
        <taxon>Multicrustacea</taxon>
        <taxon>Malacostraca</taxon>
        <taxon>Eumalacostraca</taxon>
        <taxon>Eucarida</taxon>
        <taxon>Decapoda</taxon>
        <taxon>Pleocyemata</taxon>
        <taxon>Anomura</taxon>
        <taxon>Galatheoidea</taxon>
        <taxon>Porcellanidae</taxon>
        <taxon>Petrolisthes</taxon>
    </lineage>
</organism>
<feature type="non-terminal residue" evidence="1">
    <location>
        <position position="1"/>
    </location>
</feature>
<gene>
    <name evidence="1" type="ORF">Pcinc_031202</name>
</gene>
<proteinExistence type="predicted"/>
<sequence>EVIARSSLEQVRRYDSKTGDVCIRALSVDVEVQLQLSVESTYSHNTFPAGHTSLTPPLLSLDIWHHVNYSLVTVRHRHELAVSVDGSDEKVDEFVAIGNIFTSAFTFKEVILLVKRKVVLVVLVWCGRWELWE</sequence>